<gene>
    <name evidence="1" type="ORF">ABH853_03320</name>
</gene>
<dbReference type="Gene3D" id="1.10.1200.10">
    <property type="entry name" value="ACP-like"/>
    <property type="match status" value="1"/>
</dbReference>
<name>A0AAU7BII7_9PSED</name>
<protein>
    <recommendedName>
        <fullName evidence="2">Carrier domain-containing protein</fullName>
    </recommendedName>
</protein>
<dbReference type="AlphaFoldDB" id="A0AAU7BII7"/>
<accession>A0AAU7BII7</accession>
<reference evidence="1" key="2">
    <citation type="submission" date="2024-05" db="EMBL/GenBank/DDBJ databases">
        <authorList>
            <person name="Mellies J."/>
            <person name="Newton I."/>
        </authorList>
    </citation>
    <scope>NUCLEOTIDE SEQUENCE</scope>
    <source>
        <strain evidence="1">13.2</strain>
    </source>
</reference>
<organism evidence="1">
    <name type="scientific">Pseudomonas sp. 13.2</name>
    <dbReference type="NCBI Taxonomy" id="3144665"/>
    <lineage>
        <taxon>Bacteria</taxon>
        <taxon>Pseudomonadati</taxon>
        <taxon>Pseudomonadota</taxon>
        <taxon>Gammaproteobacteria</taxon>
        <taxon>Pseudomonadales</taxon>
        <taxon>Pseudomonadaceae</taxon>
        <taxon>Pseudomonas</taxon>
    </lineage>
</organism>
<evidence type="ECO:0000313" key="1">
    <source>
        <dbReference type="EMBL" id="XBG32308.1"/>
    </source>
</evidence>
<evidence type="ECO:0008006" key="2">
    <source>
        <dbReference type="Google" id="ProtNLM"/>
    </source>
</evidence>
<dbReference type="EMBL" id="CP157179">
    <property type="protein sequence ID" value="XBG32308.1"/>
    <property type="molecule type" value="Genomic_DNA"/>
</dbReference>
<proteinExistence type="predicted"/>
<sequence>MKDKVEGIIFAAVDGLSHVLAQPVDCTAGSETALFGAEGQLDSMSLVSLIVSVEEAVEEAFGVAIVLASEKAMSARRSPFASVASLTEHVVTLIGEHAHA</sequence>
<dbReference type="InterPro" id="IPR036736">
    <property type="entry name" value="ACP-like_sf"/>
</dbReference>
<reference evidence="1" key="1">
    <citation type="journal article" date="2019" name="Microbiol. Resour. Announc.">
        <title>Draft Genome Sequences of Five Environmental Bacterial Isolates That Degrade Polyethylene Terephthalate Plastic.</title>
        <authorList>
            <person name="Leon-Zayas R."/>
            <person name="Roberts C."/>
            <person name="Vague M."/>
            <person name="Mellies J.L."/>
        </authorList>
    </citation>
    <scope>NUCLEOTIDE SEQUENCE</scope>
    <source>
        <strain evidence="1">13.2</strain>
    </source>
</reference>